<dbReference type="Proteomes" id="UP001208186">
    <property type="component" value="Unassembled WGS sequence"/>
</dbReference>
<sequence>MSQHPVALETHGLGLKLLFDEHGLSPYWGVVSVFEPDQADYLEPFDAIGETWDVVKSNQWKGQIAPPEDQDFEHGMYEYSYTVEALDEIGDKDAVIQFRPGFPNTKNVNSDEDMQALPDDLPESVRVQLITTNLEPSEARELLVAFAEHIGLNREYFTGEPHEFSRAYQIERYVRLARQASEDRIVGAGGILDQLADVASDQRGRGAYKWDHEEIVGHYQSVATDPDTWAMLLPDRDGREHGKRIKNYHPANPRGEASGDPLSHPKLEVALSNEYDPEGAVPIDALQDVLKELDETLYNVVHWAGLPLGPDAGVWISTDPYFGVEPADVEPSLRENPLPELRDEIEKHAETELIRTELSPTQEELLTVLTDGGAMHYEELADEAESGTSTVYRLVDKLRSLLRTDDGIVDFADNVTRDHVRSIVDKVRETADWATQSIRQVAEEHDLLRRDDGPLTEWLRRHGVQVIKQRPELELEISKPLSDTEIRQILRAGLDAAERSSLLTRRFENATITWRDTDGNEYPDRRVVVGGKILGKGHYRALR</sequence>
<dbReference type="EMBL" id="JAOPKD010000001">
    <property type="protein sequence ID" value="MCU4725581.1"/>
    <property type="molecule type" value="Genomic_DNA"/>
</dbReference>
<feature type="region of interest" description="Disordered" evidence="1">
    <location>
        <begin position="240"/>
        <end position="262"/>
    </location>
</feature>
<dbReference type="EMBL" id="JAOPKC010000001">
    <property type="protein sequence ID" value="MCU4716814.1"/>
    <property type="molecule type" value="Genomic_DNA"/>
</dbReference>
<gene>
    <name evidence="4" type="ORF">OB914_01140</name>
    <name evidence="3" type="ORF">OB916_01880</name>
</gene>
<dbReference type="Proteomes" id="UP001209746">
    <property type="component" value="Unassembled WGS sequence"/>
</dbReference>
<dbReference type="InterPro" id="IPR057167">
    <property type="entry name" value="DUF7845"/>
</dbReference>
<evidence type="ECO:0000313" key="3">
    <source>
        <dbReference type="EMBL" id="MCU4716814.1"/>
    </source>
</evidence>
<evidence type="ECO:0000313" key="6">
    <source>
        <dbReference type="Proteomes" id="UP001209746"/>
    </source>
</evidence>
<reference evidence="4" key="1">
    <citation type="submission" date="2023-02" db="EMBL/GenBank/DDBJ databases">
        <title>Enrichment on poylsaccharides allowed isolation of novel metabolic and taxonomic groups of Haloarchaea.</title>
        <authorList>
            <person name="Sorokin D.Y."/>
            <person name="Elcheninov A.G."/>
            <person name="Khizhniak T.V."/>
            <person name="Kolganova T.V."/>
            <person name="Kublanov I.V."/>
        </authorList>
    </citation>
    <scope>NUCLEOTIDE SEQUENCE</scope>
    <source>
        <strain evidence="3 5">HArc-curdl5-1</strain>
        <strain evidence="4">HArc-curdl7</strain>
    </source>
</reference>
<dbReference type="Pfam" id="PF25227">
    <property type="entry name" value="DUF7845"/>
    <property type="match status" value="1"/>
</dbReference>
<organism evidence="4 6">
    <name type="scientific">Halapricum hydrolyticum</name>
    <dbReference type="NCBI Taxonomy" id="2979991"/>
    <lineage>
        <taxon>Archaea</taxon>
        <taxon>Methanobacteriati</taxon>
        <taxon>Methanobacteriota</taxon>
        <taxon>Stenosarchaea group</taxon>
        <taxon>Halobacteria</taxon>
        <taxon>Halobacteriales</taxon>
        <taxon>Haloarculaceae</taxon>
        <taxon>Halapricum</taxon>
    </lineage>
</organism>
<dbReference type="RefSeq" id="WP_315907575.1">
    <property type="nucleotide sequence ID" value="NZ_JAOPKC010000001.1"/>
</dbReference>
<dbReference type="AlphaFoldDB" id="A0AAE3LDT4"/>
<protein>
    <recommendedName>
        <fullName evidence="2">DUF7845 domain-containing protein</fullName>
    </recommendedName>
</protein>
<proteinExistence type="predicted"/>
<feature type="domain" description="DUF7845" evidence="2">
    <location>
        <begin position="6"/>
        <end position="324"/>
    </location>
</feature>
<accession>A0AAE3LDT4</accession>
<evidence type="ECO:0000313" key="4">
    <source>
        <dbReference type="EMBL" id="MCU4725581.1"/>
    </source>
</evidence>
<evidence type="ECO:0000256" key="1">
    <source>
        <dbReference type="SAM" id="MobiDB-lite"/>
    </source>
</evidence>
<comment type="caution">
    <text evidence="4">The sequence shown here is derived from an EMBL/GenBank/DDBJ whole genome shotgun (WGS) entry which is preliminary data.</text>
</comment>
<keyword evidence="5" id="KW-1185">Reference proteome</keyword>
<evidence type="ECO:0000313" key="5">
    <source>
        <dbReference type="Proteomes" id="UP001208186"/>
    </source>
</evidence>
<evidence type="ECO:0000259" key="2">
    <source>
        <dbReference type="Pfam" id="PF25227"/>
    </source>
</evidence>
<name>A0AAE3LDT4_9EURY</name>